<dbReference type="GO" id="GO:0000150">
    <property type="term" value="F:DNA strand exchange activity"/>
    <property type="evidence" value="ECO:0007669"/>
    <property type="project" value="InterPro"/>
</dbReference>
<dbReference type="PANTHER" id="PTHR30461:SF23">
    <property type="entry name" value="DNA RECOMBINASE-RELATED"/>
    <property type="match status" value="1"/>
</dbReference>
<dbReference type="AlphaFoldDB" id="A0A7W6P663"/>
<dbReference type="PROSITE" id="PS51737">
    <property type="entry name" value="RECOMBINASE_DNA_BIND"/>
    <property type="match status" value="1"/>
</dbReference>
<protein>
    <recommendedName>
        <fullName evidence="1">Recombinase domain-containing protein</fullName>
    </recommendedName>
</protein>
<dbReference type="SUPFAM" id="SSF53041">
    <property type="entry name" value="Resolvase-like"/>
    <property type="match status" value="1"/>
</dbReference>
<dbReference type="Gene3D" id="3.90.1750.20">
    <property type="entry name" value="Putative Large Serine Recombinase, Chain B, Domain 2"/>
    <property type="match status" value="1"/>
</dbReference>
<dbReference type="PANTHER" id="PTHR30461">
    <property type="entry name" value="DNA-INVERTASE FROM LAMBDOID PROPHAGE"/>
    <property type="match status" value="1"/>
</dbReference>
<proteinExistence type="predicted"/>
<dbReference type="InterPro" id="IPR038109">
    <property type="entry name" value="DNA_bind_recomb_sf"/>
</dbReference>
<dbReference type="GO" id="GO:0003677">
    <property type="term" value="F:DNA binding"/>
    <property type="evidence" value="ECO:0007669"/>
    <property type="project" value="InterPro"/>
</dbReference>
<dbReference type="RefSeq" id="WP_183762108.1">
    <property type="nucleotide sequence ID" value="NZ_BMHZ01000001.1"/>
</dbReference>
<evidence type="ECO:0000313" key="3">
    <source>
        <dbReference type="Proteomes" id="UP000532273"/>
    </source>
</evidence>
<comment type="caution">
    <text evidence="2">The sequence shown here is derived from an EMBL/GenBank/DDBJ whole genome shotgun (WGS) entry which is preliminary data.</text>
</comment>
<dbReference type="Pfam" id="PF07508">
    <property type="entry name" value="Recombinase"/>
    <property type="match status" value="1"/>
</dbReference>
<gene>
    <name evidence="2" type="ORF">GGQ60_001672</name>
</gene>
<sequence>MIIINSIHYSNRNFSFWQFGHDRFSRNLPEAFQKIESLEKRYGLKVIATSEPLDIDTQDPSVFLLRAFKYLIANQELLTIRKRAKVSPRHAQESGRYINLAPYSYINHKEQGGKMIIKIDPVKQPIIEKIYRDFLSGVPKFLISKEVRELGFPHSGNSAVRRILINPLYAGLVRVSPGVNMPEKLIKGIHEGIVSEAQYYGVQEMLGLSKRRMHTKPKEEFLLNMPKIFQDSSLGQKHAIFSQVFKQGFTFKEGSFRTPSINLEFAHKLLIFKEKWLLFLEQPSGVFEGVPSCGERGSLIYLRLVNIIWFKCCFDNVFFHF</sequence>
<dbReference type="InterPro" id="IPR036162">
    <property type="entry name" value="Resolvase-like_N_sf"/>
</dbReference>
<dbReference type="InterPro" id="IPR050639">
    <property type="entry name" value="SSR_resolvase"/>
</dbReference>
<name>A0A7W6P663_9SPHI</name>
<feature type="domain" description="Recombinase" evidence="1">
    <location>
        <begin position="102"/>
        <end position="212"/>
    </location>
</feature>
<organism evidence="2 3">
    <name type="scientific">Pedobacter zeae</name>
    <dbReference type="NCBI Taxonomy" id="1737356"/>
    <lineage>
        <taxon>Bacteria</taxon>
        <taxon>Pseudomonadati</taxon>
        <taxon>Bacteroidota</taxon>
        <taxon>Sphingobacteriia</taxon>
        <taxon>Sphingobacteriales</taxon>
        <taxon>Sphingobacteriaceae</taxon>
        <taxon>Pedobacter</taxon>
    </lineage>
</organism>
<evidence type="ECO:0000259" key="1">
    <source>
        <dbReference type="PROSITE" id="PS51737"/>
    </source>
</evidence>
<dbReference type="InterPro" id="IPR011109">
    <property type="entry name" value="DNA_bind_recombinase_dom"/>
</dbReference>
<dbReference type="Proteomes" id="UP000532273">
    <property type="component" value="Unassembled WGS sequence"/>
</dbReference>
<reference evidence="2 3" key="1">
    <citation type="submission" date="2020-08" db="EMBL/GenBank/DDBJ databases">
        <title>Genomic Encyclopedia of Type Strains, Phase IV (KMG-IV): sequencing the most valuable type-strain genomes for metagenomic binning, comparative biology and taxonomic classification.</title>
        <authorList>
            <person name="Goeker M."/>
        </authorList>
    </citation>
    <scope>NUCLEOTIDE SEQUENCE [LARGE SCALE GENOMIC DNA]</scope>
    <source>
        <strain evidence="2 3">DSM 100774</strain>
    </source>
</reference>
<dbReference type="EMBL" id="JACIEF010000002">
    <property type="protein sequence ID" value="MBB4107691.1"/>
    <property type="molecule type" value="Genomic_DNA"/>
</dbReference>
<evidence type="ECO:0000313" key="2">
    <source>
        <dbReference type="EMBL" id="MBB4107691.1"/>
    </source>
</evidence>
<accession>A0A7W6P663</accession>